<organism evidence="2 3">
    <name type="scientific">Asterophora parasitica</name>
    <dbReference type="NCBI Taxonomy" id="117018"/>
    <lineage>
        <taxon>Eukaryota</taxon>
        <taxon>Fungi</taxon>
        <taxon>Dikarya</taxon>
        <taxon>Basidiomycota</taxon>
        <taxon>Agaricomycotina</taxon>
        <taxon>Agaricomycetes</taxon>
        <taxon>Agaricomycetidae</taxon>
        <taxon>Agaricales</taxon>
        <taxon>Tricholomatineae</taxon>
        <taxon>Lyophyllaceae</taxon>
        <taxon>Asterophora</taxon>
    </lineage>
</organism>
<reference evidence="2" key="2">
    <citation type="submission" date="2021-10" db="EMBL/GenBank/DDBJ databases">
        <title>Phylogenomics reveals ancestral predisposition of the termite-cultivated fungus Termitomyces towards a domesticated lifestyle.</title>
        <authorList>
            <person name="Auxier B."/>
            <person name="Grum-Grzhimaylo A."/>
            <person name="Cardenas M.E."/>
            <person name="Lodge J.D."/>
            <person name="Laessoe T."/>
            <person name="Pedersen O."/>
            <person name="Smith M.E."/>
            <person name="Kuyper T.W."/>
            <person name="Franco-Molano E.A."/>
            <person name="Baroni T.J."/>
            <person name="Aanen D.K."/>
        </authorList>
    </citation>
    <scope>NUCLEOTIDE SEQUENCE</scope>
    <source>
        <strain evidence="2">AP01</strain>
        <tissue evidence="2">Mycelium</tissue>
    </source>
</reference>
<reference evidence="2" key="1">
    <citation type="submission" date="2020-07" db="EMBL/GenBank/DDBJ databases">
        <authorList>
            <person name="Nieuwenhuis M."/>
            <person name="Van De Peppel L.J.J."/>
        </authorList>
    </citation>
    <scope>NUCLEOTIDE SEQUENCE</scope>
    <source>
        <strain evidence="2">AP01</strain>
        <tissue evidence="2">Mycelium</tissue>
    </source>
</reference>
<evidence type="ECO:0000313" key="3">
    <source>
        <dbReference type="Proteomes" id="UP000775547"/>
    </source>
</evidence>
<dbReference type="AlphaFoldDB" id="A0A9P7KES4"/>
<feature type="region of interest" description="Disordered" evidence="1">
    <location>
        <begin position="87"/>
        <end position="131"/>
    </location>
</feature>
<sequence length="351" mass="38875">MSKRQLVPVALHSELTEYSSLLRALRASNTLDVTAHIANSDLDKELDSNDDDDDLDDEEVEDAVNLNARGHGEQDYDTDTIASMDFPLSTNYDSHNLSPSQTPGPSSTGLSRSGSQKRKREPSLSPPQARKRDTWTRWPLLIDDVHVPEWSLEDEIGDLATNTLKIRPRPPFPELGFERSNEAAADDLFNVGDEDADLSFLPHLTNAASNHLSTILALLVAHTPNRSVGLQNRIEPMGWRTVLDVLTSCDDPSVADLKIINDVKTRMEALYGPPAEIDTTSSDVLSAHRIQCSINAKEKLKARIRQSSALLSLPSAPSRSLSAPQLRKRSNRKVKQKLQLMTAAFIEEEEV</sequence>
<accession>A0A9P7KES4</accession>
<dbReference type="Proteomes" id="UP000775547">
    <property type="component" value="Unassembled WGS sequence"/>
</dbReference>
<protein>
    <submittedName>
        <fullName evidence="2">Uncharacterized protein</fullName>
    </submittedName>
</protein>
<gene>
    <name evidence="2" type="ORF">DXG03_006790</name>
</gene>
<comment type="caution">
    <text evidence="2">The sequence shown here is derived from an EMBL/GenBank/DDBJ whole genome shotgun (WGS) entry which is preliminary data.</text>
</comment>
<keyword evidence="3" id="KW-1185">Reference proteome</keyword>
<evidence type="ECO:0000313" key="2">
    <source>
        <dbReference type="EMBL" id="KAG5645166.1"/>
    </source>
</evidence>
<feature type="compositionally biased region" description="Low complexity" evidence="1">
    <location>
        <begin position="97"/>
        <end position="111"/>
    </location>
</feature>
<dbReference type="OrthoDB" id="3260379at2759"/>
<proteinExistence type="predicted"/>
<name>A0A9P7KES4_9AGAR</name>
<evidence type="ECO:0000256" key="1">
    <source>
        <dbReference type="SAM" id="MobiDB-lite"/>
    </source>
</evidence>
<dbReference type="EMBL" id="JABCKV010000047">
    <property type="protein sequence ID" value="KAG5645166.1"/>
    <property type="molecule type" value="Genomic_DNA"/>
</dbReference>